<dbReference type="Pfam" id="PF04956">
    <property type="entry name" value="TrbC"/>
    <property type="match status" value="1"/>
</dbReference>
<organism evidence="2 3">
    <name type="scientific">Legionella erythra</name>
    <dbReference type="NCBI Taxonomy" id="448"/>
    <lineage>
        <taxon>Bacteria</taxon>
        <taxon>Pseudomonadati</taxon>
        <taxon>Pseudomonadota</taxon>
        <taxon>Gammaproteobacteria</taxon>
        <taxon>Legionellales</taxon>
        <taxon>Legionellaceae</taxon>
        <taxon>Legionella</taxon>
    </lineage>
</organism>
<protein>
    <submittedName>
        <fullName evidence="2">Vir protein</fullName>
    </submittedName>
</protein>
<evidence type="ECO:0000313" key="3">
    <source>
        <dbReference type="Proteomes" id="UP000054773"/>
    </source>
</evidence>
<dbReference type="EMBL" id="LNYA01000018">
    <property type="protein sequence ID" value="KTC98686.1"/>
    <property type="molecule type" value="Genomic_DNA"/>
</dbReference>
<gene>
    <name evidence="2" type="primary">lvhB_1</name>
    <name evidence="2" type="ORF">Lery_0850</name>
</gene>
<name>A0A0W0TT84_LEGER</name>
<accession>A0A0W0TT84</accession>
<keyword evidence="1" id="KW-0472">Membrane</keyword>
<dbReference type="PATRIC" id="fig|448.7.peg.889"/>
<keyword evidence="1" id="KW-1133">Transmembrane helix</keyword>
<proteinExistence type="predicted"/>
<dbReference type="InterPro" id="IPR007039">
    <property type="entry name" value="TrbC/VirB2"/>
</dbReference>
<feature type="transmembrane region" description="Helical" evidence="1">
    <location>
        <begin position="73"/>
        <end position="93"/>
    </location>
</feature>
<reference evidence="2 3" key="1">
    <citation type="submission" date="2015-11" db="EMBL/GenBank/DDBJ databases">
        <title>Genomic analysis of 38 Legionella species identifies large and diverse effector repertoires.</title>
        <authorList>
            <person name="Burstein D."/>
            <person name="Amaro F."/>
            <person name="Zusman T."/>
            <person name="Lifshitz Z."/>
            <person name="Cohen O."/>
            <person name="Gilbert J.A."/>
            <person name="Pupko T."/>
            <person name="Shuman H.A."/>
            <person name="Segal G."/>
        </authorList>
    </citation>
    <scope>NUCLEOTIDE SEQUENCE [LARGE SCALE GENOMIC DNA]</scope>
    <source>
        <strain evidence="2 3">SE-32A-C8</strain>
    </source>
</reference>
<dbReference type="OrthoDB" id="5646795at2"/>
<sequence>MTTLRKMMNRLHQRLLWAMCLAPTTTFAASLESVLNGGIRLLQGSVAKLIGIIVIIGCGYLCLEKQKFPKERFVMILVGLGIIFGGSFIYGQLAG</sequence>
<dbReference type="AlphaFoldDB" id="A0A0W0TT84"/>
<keyword evidence="1" id="KW-0812">Transmembrane</keyword>
<evidence type="ECO:0000313" key="2">
    <source>
        <dbReference type="EMBL" id="KTC98686.1"/>
    </source>
</evidence>
<feature type="transmembrane region" description="Helical" evidence="1">
    <location>
        <begin position="38"/>
        <end position="61"/>
    </location>
</feature>
<dbReference type="STRING" id="448.Lery_0850"/>
<keyword evidence="3" id="KW-1185">Reference proteome</keyword>
<evidence type="ECO:0000256" key="1">
    <source>
        <dbReference type="SAM" id="Phobius"/>
    </source>
</evidence>
<comment type="caution">
    <text evidence="2">The sequence shown here is derived from an EMBL/GenBank/DDBJ whole genome shotgun (WGS) entry which is preliminary data.</text>
</comment>
<dbReference type="Proteomes" id="UP000054773">
    <property type="component" value="Unassembled WGS sequence"/>
</dbReference>
<dbReference type="RefSeq" id="WP_058526016.1">
    <property type="nucleotide sequence ID" value="NZ_CAAAHY010000008.1"/>
</dbReference>